<dbReference type="Proteomes" id="UP000239477">
    <property type="component" value="Chromosome"/>
</dbReference>
<organism evidence="2 3">
    <name type="scientific">Achromobacter spanius</name>
    <dbReference type="NCBI Taxonomy" id="217203"/>
    <lineage>
        <taxon>Bacteria</taxon>
        <taxon>Pseudomonadati</taxon>
        <taxon>Pseudomonadota</taxon>
        <taxon>Betaproteobacteria</taxon>
        <taxon>Burkholderiales</taxon>
        <taxon>Alcaligenaceae</taxon>
        <taxon>Achromobacter</taxon>
    </lineage>
</organism>
<dbReference type="RefSeq" id="WP_105238658.1">
    <property type="nucleotide sequence ID" value="NZ_CP023270.1"/>
</dbReference>
<dbReference type="AlphaFoldDB" id="A0A2S0I744"/>
<dbReference type="OrthoDB" id="8667176at2"/>
<proteinExistence type="predicted"/>
<evidence type="ECO:0000313" key="3">
    <source>
        <dbReference type="Proteomes" id="UP000239477"/>
    </source>
</evidence>
<accession>A0A2S0I744</accession>
<reference evidence="2 3" key="1">
    <citation type="submission" date="2017-09" db="EMBL/GenBank/DDBJ databases">
        <title>Genomic, metabolic, and phenotypic characteristics of bacterial isolates from the natural microbiome of the model nematode Caenorhabditis elegans.</title>
        <authorList>
            <person name="Zimmermann J."/>
            <person name="Obeng N."/>
            <person name="Yang W."/>
            <person name="Obeng O."/>
            <person name="Kissoyan K."/>
            <person name="Pees B."/>
            <person name="Dirksen P."/>
            <person name="Hoppner M."/>
            <person name="Franke A."/>
            <person name="Rosenstiel P."/>
            <person name="Leippe M."/>
            <person name="Dierking K."/>
            <person name="Kaleta C."/>
            <person name="Schulenburg H."/>
        </authorList>
    </citation>
    <scope>NUCLEOTIDE SEQUENCE [LARGE SCALE GENOMIC DNA]</scope>
    <source>
        <strain evidence="2 3">MYb73</strain>
    </source>
</reference>
<feature type="chain" id="PRO_5015671524" evidence="1">
    <location>
        <begin position="23"/>
        <end position="234"/>
    </location>
</feature>
<evidence type="ECO:0000256" key="1">
    <source>
        <dbReference type="SAM" id="SignalP"/>
    </source>
</evidence>
<evidence type="ECO:0000313" key="2">
    <source>
        <dbReference type="EMBL" id="AVJ27813.1"/>
    </source>
</evidence>
<name>A0A2S0I744_9BURK</name>
<feature type="signal peptide" evidence="1">
    <location>
        <begin position="1"/>
        <end position="22"/>
    </location>
</feature>
<sequence length="234" mass="24926">MKSLPVAFAAFATALLPTLAHAAYTPTEIERAVLEYGIREEHDALLRADWRLLGRMMDISRVDPADISDVYAKGPTDKAPAVVEEPFVFKVTIDAAAVKAGVVTFAGTRGATVRAALPAGAKPADALMLTCAKLAFADGVATFSQCQNWTPVAEKTVADFRADIAAFLQGKPAKKYVAKFVIDYFVVAGDMPAKAGCPDDRKACDQAIRKTNMTRVGYAAVTERLNAAGVQTGR</sequence>
<gene>
    <name evidence="2" type="ORF">CLM73_12185</name>
</gene>
<keyword evidence="1" id="KW-0732">Signal</keyword>
<keyword evidence="3" id="KW-1185">Reference proteome</keyword>
<protein>
    <submittedName>
        <fullName evidence="2">Uncharacterized protein</fullName>
    </submittedName>
</protein>
<dbReference type="EMBL" id="CP023270">
    <property type="protein sequence ID" value="AVJ27813.1"/>
    <property type="molecule type" value="Genomic_DNA"/>
</dbReference>